<organism evidence="1 2">
    <name type="scientific">Caerostris extrusa</name>
    <name type="common">Bark spider</name>
    <name type="synonym">Caerostris bankana</name>
    <dbReference type="NCBI Taxonomy" id="172846"/>
    <lineage>
        <taxon>Eukaryota</taxon>
        <taxon>Metazoa</taxon>
        <taxon>Ecdysozoa</taxon>
        <taxon>Arthropoda</taxon>
        <taxon>Chelicerata</taxon>
        <taxon>Arachnida</taxon>
        <taxon>Araneae</taxon>
        <taxon>Araneomorphae</taxon>
        <taxon>Entelegynae</taxon>
        <taxon>Araneoidea</taxon>
        <taxon>Araneidae</taxon>
        <taxon>Caerostris</taxon>
    </lineage>
</organism>
<comment type="caution">
    <text evidence="1">The sequence shown here is derived from an EMBL/GenBank/DDBJ whole genome shotgun (WGS) entry which is preliminary data.</text>
</comment>
<accession>A0AAV4NU03</accession>
<evidence type="ECO:0000313" key="1">
    <source>
        <dbReference type="EMBL" id="GIX86592.1"/>
    </source>
</evidence>
<dbReference type="AlphaFoldDB" id="A0AAV4NU03"/>
<dbReference type="Proteomes" id="UP001054945">
    <property type="component" value="Unassembled WGS sequence"/>
</dbReference>
<gene>
    <name evidence="1" type="ORF">CEXT_509081</name>
</gene>
<name>A0AAV4NU03_CAEEX</name>
<dbReference type="EMBL" id="BPLR01003602">
    <property type="protein sequence ID" value="GIX86592.1"/>
    <property type="molecule type" value="Genomic_DNA"/>
</dbReference>
<proteinExistence type="predicted"/>
<reference evidence="1 2" key="1">
    <citation type="submission" date="2021-06" db="EMBL/GenBank/DDBJ databases">
        <title>Caerostris extrusa draft genome.</title>
        <authorList>
            <person name="Kono N."/>
            <person name="Arakawa K."/>
        </authorList>
    </citation>
    <scope>NUCLEOTIDE SEQUENCE [LARGE SCALE GENOMIC DNA]</scope>
</reference>
<keyword evidence="2" id="KW-1185">Reference proteome</keyword>
<sequence>MTLNPIFVNDIPDTSPMNKSFRNVLNRYLPLFSLIFQISLSEENVGEVQSLSFDCSLFVRSLPMMKPGNPLNSTMQRMNSRIEHSGGDEHYDTGIRYMTTHSSTSLQVGNSSCQGPLLPVDS</sequence>
<protein>
    <submittedName>
        <fullName evidence="1">Uncharacterized protein</fullName>
    </submittedName>
</protein>
<evidence type="ECO:0000313" key="2">
    <source>
        <dbReference type="Proteomes" id="UP001054945"/>
    </source>
</evidence>